<evidence type="ECO:0000256" key="1">
    <source>
        <dbReference type="ARBA" id="ARBA00009108"/>
    </source>
</evidence>
<keyword evidence="4" id="KW-1185">Reference proteome</keyword>
<name>A0A1M5SHT8_9CLOT</name>
<dbReference type="EMBL" id="FQXM01000004">
    <property type="protein sequence ID" value="SHH37970.1"/>
    <property type="molecule type" value="Genomic_DNA"/>
</dbReference>
<keyword evidence="2" id="KW-0175">Coiled coil</keyword>
<dbReference type="RefSeq" id="WP_073337269.1">
    <property type="nucleotide sequence ID" value="NZ_FQXM01000004.1"/>
</dbReference>
<proteinExistence type="inferred from homology"/>
<dbReference type="InterPro" id="IPR010273">
    <property type="entry name" value="DUF881"/>
</dbReference>
<gene>
    <name evidence="3" type="ORF">SAMN02745207_00941</name>
</gene>
<dbReference type="Pfam" id="PF05949">
    <property type="entry name" value="DUF881"/>
    <property type="match status" value="1"/>
</dbReference>
<dbReference type="AlphaFoldDB" id="A0A1M5SHT8"/>
<evidence type="ECO:0000256" key="2">
    <source>
        <dbReference type="SAM" id="Coils"/>
    </source>
</evidence>
<organism evidence="3 4">
    <name type="scientific">Clostridium grantii DSM 8605</name>
    <dbReference type="NCBI Taxonomy" id="1121316"/>
    <lineage>
        <taxon>Bacteria</taxon>
        <taxon>Bacillati</taxon>
        <taxon>Bacillota</taxon>
        <taxon>Clostridia</taxon>
        <taxon>Eubacteriales</taxon>
        <taxon>Clostridiaceae</taxon>
        <taxon>Clostridium</taxon>
    </lineage>
</organism>
<evidence type="ECO:0000313" key="3">
    <source>
        <dbReference type="EMBL" id="SHH37970.1"/>
    </source>
</evidence>
<evidence type="ECO:0000313" key="4">
    <source>
        <dbReference type="Proteomes" id="UP000184447"/>
    </source>
</evidence>
<dbReference type="PANTHER" id="PTHR37313:SF2">
    <property type="entry name" value="UPF0749 PROTEIN YLXX"/>
    <property type="match status" value="1"/>
</dbReference>
<sequence>MNKTSGKIALGIVSLLLGLMLTYQLRAVAKNKKITGNNDVATITIEVEKLTKQKADMQKQIDELQIQIQNYEKAVSEDTLSKALVQELDSTRMLLGSTDVQGEGIILTIEAEEDIFSAQSPQYGVDYGDLVRIVNELNYADAEAISINDIRITSRTGIRLAGNAIIINEEKISPVETVTIKAIGNKNKLSKALEFPGILDTGFTGFTTKLTPSDKVEISKYNVTLNFMYAKPINNN</sequence>
<dbReference type="OrthoDB" id="9776196at2"/>
<comment type="similarity">
    <text evidence="1">Belongs to the UPF0749 family.</text>
</comment>
<feature type="coiled-coil region" evidence="2">
    <location>
        <begin position="40"/>
        <end position="81"/>
    </location>
</feature>
<dbReference type="STRING" id="1121316.SAMN02745207_00941"/>
<dbReference type="Gene3D" id="3.30.70.1880">
    <property type="entry name" value="Protein of unknown function DUF881"/>
    <property type="match status" value="1"/>
</dbReference>
<protein>
    <submittedName>
        <fullName evidence="3">Uncharacterized conserved protein YlxW, UPF0749 family</fullName>
    </submittedName>
</protein>
<reference evidence="3 4" key="1">
    <citation type="submission" date="2016-11" db="EMBL/GenBank/DDBJ databases">
        <authorList>
            <person name="Jaros S."/>
            <person name="Januszkiewicz K."/>
            <person name="Wedrychowicz H."/>
        </authorList>
    </citation>
    <scope>NUCLEOTIDE SEQUENCE [LARGE SCALE GENOMIC DNA]</scope>
    <source>
        <strain evidence="3 4">DSM 8605</strain>
    </source>
</reference>
<dbReference type="Proteomes" id="UP000184447">
    <property type="component" value="Unassembled WGS sequence"/>
</dbReference>
<dbReference type="PANTHER" id="PTHR37313">
    <property type="entry name" value="UPF0749 PROTEIN RV1825"/>
    <property type="match status" value="1"/>
</dbReference>
<accession>A0A1M5SHT8</accession>